<dbReference type="InterPro" id="IPR043045">
    <property type="entry name" value="PvsD/AcsD-like_palm_helix"/>
</dbReference>
<dbReference type="InterPro" id="IPR037455">
    <property type="entry name" value="LucA/IucC-like"/>
</dbReference>
<dbReference type="RefSeq" id="WP_064308748.1">
    <property type="nucleotide sequence ID" value="NZ_LWCR01000034.1"/>
</dbReference>
<accession>A0A178LAB7</accession>
<dbReference type="PANTHER" id="PTHR34384">
    <property type="entry name" value="L-2,3-DIAMINOPROPANOATE--CITRATE LIGASE"/>
    <property type="match status" value="1"/>
</dbReference>
<dbReference type="InterPro" id="IPR043033">
    <property type="entry name" value="PvsD/AcsD-like_thumb_beta"/>
</dbReference>
<dbReference type="GO" id="GO:0016881">
    <property type="term" value="F:acid-amino acid ligase activity"/>
    <property type="evidence" value="ECO:0007669"/>
    <property type="project" value="UniProtKB-ARBA"/>
</dbReference>
<name>A0A178LAB7_9PSED</name>
<proteinExistence type="inferred from homology"/>
<evidence type="ECO:0000259" key="3">
    <source>
        <dbReference type="Pfam" id="PF06276"/>
    </source>
</evidence>
<dbReference type="GO" id="GO:0019290">
    <property type="term" value="P:siderophore biosynthetic process"/>
    <property type="evidence" value="ECO:0007669"/>
    <property type="project" value="InterPro"/>
</dbReference>
<reference evidence="4 5" key="1">
    <citation type="submission" date="2016-04" db="EMBL/GenBank/DDBJ databases">
        <title>Draft Genome Sequences of Staphylococcus capitis Strain H36, S. capitis Strain H65, S. cohnii Strain H62, S. hominis Strain H69, Mycobacterium iranicum Strain H39, Plantibacter sp. Strain H53, Pseudomonas oryzihabitans Strain H72, and Microbacterium sp. Strain H83, isolated from residential settings.</title>
        <authorList>
            <person name="Lymperopoulou D."/>
            <person name="Adams R.I."/>
            <person name="Lindow S."/>
            <person name="Coil D.A."/>
            <person name="Jospin G."/>
            <person name="Eisen J.A."/>
        </authorList>
    </citation>
    <scope>NUCLEOTIDE SEQUENCE [LARGE SCALE GENOMIC DNA]</scope>
    <source>
        <strain evidence="4 5">H72</strain>
    </source>
</reference>
<dbReference type="Gene3D" id="3.30.160.870">
    <property type="match status" value="1"/>
</dbReference>
<feature type="domain" description="Aerobactin siderophore biosynthesis IucA/IucC N-terminal" evidence="2">
    <location>
        <begin position="158"/>
        <end position="384"/>
    </location>
</feature>
<dbReference type="OrthoDB" id="495728at2"/>
<dbReference type="InterPro" id="IPR007310">
    <property type="entry name" value="Aerobactin_biosyn_IucA/IucC_N"/>
</dbReference>
<sequence>MTSFESTLLSRIVSELASSHALMNCLIKEFALPEKCLTYNWPEDRRGIAPANYLSWLQDGGVPLLINFPGDRQFFLVVDRQDELGSQRYLSDIYVRRGDQAWYCPDFPAFIDYLLEACEELAGAHNGELLQQVLQSQRLTAAIVDHVQVSRHPAPLSDYLASEQGLWFGHPNHPAPKARRWPEPLPAEAYAPELHTSTPMHVLEVPRAGLRVAGNGLSDAQVLQGFVDQAQTAPGRVRIVLHPVQAQLFLGDPRVQTLLAEGELRDLGASGALASPTASMRTWYREGHAFFVKGSLNVRITNCVRKNAWYELESTLIVDRLMQRLQGRVAGLDMVREPGALSWAPPAASAEDERWFREQTGAILRENFCLEHGADCCLLAGTLFARDTRLQPLLQDFLSRCGGQPASDQARLAWFQDYQRLLLGPVLRLFFDHGVVLEPHLQNCVLVHDNGRPIRLLLRDFEGIKLTDTLGAEALDAHVHPRVRQSLLYSRDQGWRRIAYCLFVNNLAEAVLALSWERPHLAPRLWRQVEAELIAIRRDLQRAAPELDALIAGQPIPCKTNLKVRLAAQADRHAGYVQLPCPWGAEVRHG</sequence>
<dbReference type="Gene3D" id="1.10.150.640">
    <property type="entry name" value="AcsD, thumb domain, helical bundle"/>
    <property type="match status" value="2"/>
</dbReference>
<dbReference type="InterPro" id="IPR043032">
    <property type="entry name" value="PvsD/AcsD-like_thumb_helix"/>
</dbReference>
<evidence type="ECO:0000313" key="5">
    <source>
        <dbReference type="Proteomes" id="UP000078356"/>
    </source>
</evidence>
<organism evidence="4 5">
    <name type="scientific">Pseudomonas oryzihabitans</name>
    <dbReference type="NCBI Taxonomy" id="47885"/>
    <lineage>
        <taxon>Bacteria</taxon>
        <taxon>Pseudomonadati</taxon>
        <taxon>Pseudomonadota</taxon>
        <taxon>Gammaproteobacteria</taxon>
        <taxon>Pseudomonadales</taxon>
        <taxon>Pseudomonadaceae</taxon>
        <taxon>Pseudomonas</taxon>
    </lineage>
</organism>
<dbReference type="AlphaFoldDB" id="A0A178LAB7"/>
<dbReference type="InterPro" id="IPR022770">
    <property type="entry name" value="IucA/IucC-like_C"/>
</dbReference>
<comment type="similarity">
    <text evidence="1">Belongs to the IucA/IucC family.</text>
</comment>
<comment type="caution">
    <text evidence="4">The sequence shown here is derived from an EMBL/GenBank/DDBJ whole genome shotgun (WGS) entry which is preliminary data.</text>
</comment>
<dbReference type="EMBL" id="LWCR01000034">
    <property type="protein sequence ID" value="OAN26638.1"/>
    <property type="molecule type" value="Genomic_DNA"/>
</dbReference>
<dbReference type="Gene3D" id="1.10.340.60">
    <property type="entry name" value="AcsD, palm domain, helix bundle"/>
    <property type="match status" value="1"/>
</dbReference>
<evidence type="ECO:0000259" key="2">
    <source>
        <dbReference type="Pfam" id="PF04183"/>
    </source>
</evidence>
<dbReference type="Gene3D" id="2.30.30.1240">
    <property type="entry name" value="AscD, thumb domain, four stranded beta-sheet"/>
    <property type="match status" value="1"/>
</dbReference>
<dbReference type="Pfam" id="PF04183">
    <property type="entry name" value="IucA_IucC"/>
    <property type="match status" value="1"/>
</dbReference>
<feature type="domain" description="Aerobactin siderophore biosynthesis IucA/IucC-like C-terminal" evidence="3">
    <location>
        <begin position="413"/>
        <end position="572"/>
    </location>
</feature>
<evidence type="ECO:0000256" key="1">
    <source>
        <dbReference type="ARBA" id="ARBA00007832"/>
    </source>
</evidence>
<evidence type="ECO:0000313" key="4">
    <source>
        <dbReference type="EMBL" id="OAN26638.1"/>
    </source>
</evidence>
<gene>
    <name evidence="4" type="ORF">A4V15_05625</name>
</gene>
<dbReference type="Pfam" id="PF06276">
    <property type="entry name" value="FhuF"/>
    <property type="match status" value="1"/>
</dbReference>
<dbReference type="PANTHER" id="PTHR34384:SF5">
    <property type="entry name" value="L-2,3-DIAMINOPROPANOATE--CITRATE LIGASE"/>
    <property type="match status" value="1"/>
</dbReference>
<dbReference type="Proteomes" id="UP000078356">
    <property type="component" value="Unassembled WGS sequence"/>
</dbReference>
<protein>
    <submittedName>
        <fullName evidence="4">AcsD protein</fullName>
    </submittedName>
</protein>